<name>A0A031LIG4_9CREN</name>
<evidence type="ECO:0000313" key="2">
    <source>
        <dbReference type="Proteomes" id="UP000024332"/>
    </source>
</evidence>
<reference evidence="1 2" key="1">
    <citation type="submission" date="2014-03" db="EMBL/GenBank/DDBJ databases">
        <title>Draft genome sequence of the novel thermoacidophilic archaea Acidianus copahuensis ALE1 strain, isolated from Copahue volcanic area in Neuquen Argentina.</title>
        <authorList>
            <person name="Urbieta M.S."/>
            <person name="Rascovan N."/>
            <person name="Castro C."/>
            <person name="Revale S."/>
            <person name="Giaveno M.A."/>
            <person name="Vazquez M.P."/>
            <person name="Donati E.R."/>
        </authorList>
    </citation>
    <scope>NUCLEOTIDE SEQUENCE [LARGE SCALE GENOMIC DNA]</scope>
    <source>
        <strain evidence="1 2">ALE1</strain>
    </source>
</reference>
<gene>
    <name evidence="1" type="ORF">CM19_11695</name>
</gene>
<dbReference type="OrthoDB" id="34291at2157"/>
<dbReference type="EMBL" id="JFZT01000059">
    <property type="protein sequence ID" value="EZQ01917.1"/>
    <property type="molecule type" value="Genomic_DNA"/>
</dbReference>
<evidence type="ECO:0000313" key="1">
    <source>
        <dbReference type="EMBL" id="EZQ01917.1"/>
    </source>
</evidence>
<protein>
    <submittedName>
        <fullName evidence="1">Uncharacterized protein</fullName>
    </submittedName>
</protein>
<dbReference type="STRING" id="1160895.CM19_11695"/>
<accession>A0A031LIG4</accession>
<dbReference type="AlphaFoldDB" id="A0A031LIG4"/>
<dbReference type="Proteomes" id="UP000024332">
    <property type="component" value="Unassembled WGS sequence"/>
</dbReference>
<sequence>MLYEISIDNLNSENRFLTESGHIASISNSLKEELEGLNVNIDRFSEAVIDFLKDDSKIYSTYMKPIKVTGNCPIFTRVLDLWITHTAGQTHVITLVSNYGDISEVMFVDPIVFNYASEKIMDIASSSECMELSMPFPYKFVVFETFNAFSKKFSTDFLGVIGHREKYLMAYKSTKAIMWKVESTKVDYLGNFHDSMIRNL</sequence>
<comment type="caution">
    <text evidence="1">The sequence shown here is derived from an EMBL/GenBank/DDBJ whole genome shotgun (WGS) entry which is preliminary data.</text>
</comment>
<proteinExistence type="predicted"/>
<keyword evidence="2" id="KW-1185">Reference proteome</keyword>
<dbReference type="RefSeq" id="WP_048100522.1">
    <property type="nucleotide sequence ID" value="NZ_JFZT01000059.1"/>
</dbReference>
<organism evidence="1 2">
    <name type="scientific">Candidatus Acidianus copahuensis</name>
    <dbReference type="NCBI Taxonomy" id="1160895"/>
    <lineage>
        <taxon>Archaea</taxon>
        <taxon>Thermoproteota</taxon>
        <taxon>Thermoprotei</taxon>
        <taxon>Sulfolobales</taxon>
        <taxon>Sulfolobaceae</taxon>
        <taxon>Acidianus</taxon>
    </lineage>
</organism>